<proteinExistence type="predicted"/>
<dbReference type="EMBL" id="UINC01116436">
    <property type="protein sequence ID" value="SVC88178.1"/>
    <property type="molecule type" value="Genomic_DNA"/>
</dbReference>
<dbReference type="AlphaFoldDB" id="A0A382QTE6"/>
<accession>A0A382QTE6</accession>
<reference evidence="1" key="1">
    <citation type="submission" date="2018-05" db="EMBL/GenBank/DDBJ databases">
        <authorList>
            <person name="Lanie J.A."/>
            <person name="Ng W.-L."/>
            <person name="Kazmierczak K.M."/>
            <person name="Andrzejewski T.M."/>
            <person name="Davidsen T.M."/>
            <person name="Wayne K.J."/>
            <person name="Tettelin H."/>
            <person name="Glass J.I."/>
            <person name="Rusch D."/>
            <person name="Podicherti R."/>
            <person name="Tsui H.-C.T."/>
            <person name="Winkler M.E."/>
        </authorList>
    </citation>
    <scope>NUCLEOTIDE SEQUENCE</scope>
</reference>
<protein>
    <submittedName>
        <fullName evidence="1">Uncharacterized protein</fullName>
    </submittedName>
</protein>
<name>A0A382QTE6_9ZZZZ</name>
<gene>
    <name evidence="1" type="ORF">METZ01_LOCUS341032</name>
</gene>
<organism evidence="1">
    <name type="scientific">marine metagenome</name>
    <dbReference type="NCBI Taxonomy" id="408172"/>
    <lineage>
        <taxon>unclassified sequences</taxon>
        <taxon>metagenomes</taxon>
        <taxon>ecological metagenomes</taxon>
    </lineage>
</organism>
<evidence type="ECO:0000313" key="1">
    <source>
        <dbReference type="EMBL" id="SVC88178.1"/>
    </source>
</evidence>
<sequence>MRETLLDSWVWLEATEGLGAVF</sequence>